<keyword evidence="1" id="KW-0812">Transmembrane</keyword>
<keyword evidence="1" id="KW-1133">Transmembrane helix</keyword>
<accession>A0A059ANB8</accession>
<dbReference type="PANTHER" id="PTHR31170:SF25">
    <property type="entry name" value="BNAA09G04570D PROTEIN"/>
    <property type="match status" value="1"/>
</dbReference>
<dbReference type="Pfam" id="PF03140">
    <property type="entry name" value="DUF247"/>
    <property type="match status" value="2"/>
</dbReference>
<gene>
    <name evidence="2" type="ORF">EUGRSUZ_I00856</name>
</gene>
<reference evidence="2" key="1">
    <citation type="submission" date="2013-07" db="EMBL/GenBank/DDBJ databases">
        <title>The genome of Eucalyptus grandis.</title>
        <authorList>
            <person name="Schmutz J."/>
            <person name="Hayes R."/>
            <person name="Myburg A."/>
            <person name="Tuskan G."/>
            <person name="Grattapaglia D."/>
            <person name="Rokhsar D.S."/>
        </authorList>
    </citation>
    <scope>NUCLEOTIDE SEQUENCE</scope>
    <source>
        <tissue evidence="2">Leaf extractions</tissue>
    </source>
</reference>
<feature type="transmembrane region" description="Helical" evidence="1">
    <location>
        <begin position="387"/>
        <end position="414"/>
    </location>
</feature>
<dbReference type="InterPro" id="IPR004158">
    <property type="entry name" value="DUF247_pln"/>
</dbReference>
<protein>
    <submittedName>
        <fullName evidence="2">Uncharacterized protein</fullName>
    </submittedName>
</protein>
<dbReference type="EMBL" id="KK198761">
    <property type="protein sequence ID" value="KCW54890.1"/>
    <property type="molecule type" value="Genomic_DNA"/>
</dbReference>
<dbReference type="AlphaFoldDB" id="A0A059ANB8"/>
<organism evidence="2">
    <name type="scientific">Eucalyptus grandis</name>
    <name type="common">Flooded gum</name>
    <dbReference type="NCBI Taxonomy" id="71139"/>
    <lineage>
        <taxon>Eukaryota</taxon>
        <taxon>Viridiplantae</taxon>
        <taxon>Streptophyta</taxon>
        <taxon>Embryophyta</taxon>
        <taxon>Tracheophyta</taxon>
        <taxon>Spermatophyta</taxon>
        <taxon>Magnoliopsida</taxon>
        <taxon>eudicotyledons</taxon>
        <taxon>Gunneridae</taxon>
        <taxon>Pentapetalae</taxon>
        <taxon>rosids</taxon>
        <taxon>malvids</taxon>
        <taxon>Myrtales</taxon>
        <taxon>Myrtaceae</taxon>
        <taxon>Myrtoideae</taxon>
        <taxon>Eucalypteae</taxon>
        <taxon>Eucalyptus</taxon>
    </lineage>
</organism>
<dbReference type="InParanoid" id="A0A059ANB8"/>
<proteinExistence type="predicted"/>
<keyword evidence="1" id="KW-0472">Membrane</keyword>
<dbReference type="Gramene" id="KCW54890">
    <property type="protein sequence ID" value="KCW54890"/>
    <property type="gene ID" value="EUGRSUZ_I00856"/>
</dbReference>
<evidence type="ECO:0000256" key="1">
    <source>
        <dbReference type="SAM" id="Phobius"/>
    </source>
</evidence>
<evidence type="ECO:0000313" key="2">
    <source>
        <dbReference type="EMBL" id="KCW54890.1"/>
    </source>
</evidence>
<name>A0A059ANB8_EUCGR</name>
<dbReference type="PANTHER" id="PTHR31170">
    <property type="entry name" value="BNAC04G53230D PROTEIN"/>
    <property type="match status" value="1"/>
</dbReference>
<sequence>MAAIRCKELLGWYVITLKLRETMESRLPKKSTYESKIVPDYEPRPSNSEWVISIEKKLAQGRQENMPGSWAKLSIYRIPRYLKNGKDKAWVPQIVSLGPYHHGDKHLRHMEQHKWRCLHRILKSSGKGIALYLDSIQRDMLMLENQIPLFILDRLLGLQLGNSNQKECVAELALQFFKTLIKHPRGDSHFIWEMPKCYPFDNEHYSERLEFNPFHEHGKVHCLEVFRRSLLHLGLEWPTTKYWSQRLERPMTKYWSQGETRLTFYLSKLREAGIQIRLRHPARSWGDIEFKNGILGIPFIEINEGMRSLFLNLIAFEQSHFNCSHYVTSYVIFMHSLINSPEDVLHLRDCGIIKHCLGSDAEVANLFHRLCQEVALNPIDSYLFRPWSIVSLIAAFVLLLLTCIQTFYAVYTYYRPRS</sequence>
<dbReference type="STRING" id="71139.A0A059ANB8"/>